<dbReference type="PANTHER" id="PTHR47382">
    <property type="entry name" value="U-BOX DOMAIN-CONTAINING PROTEIN 52-LIKE"/>
    <property type="match status" value="1"/>
</dbReference>
<reference evidence="1 2" key="1">
    <citation type="submission" date="2024-08" db="EMBL/GenBank/DDBJ databases">
        <title>Insights into the chromosomal genome structure of Flemingia macrophylla.</title>
        <authorList>
            <person name="Ding Y."/>
            <person name="Zhao Y."/>
            <person name="Bi W."/>
            <person name="Wu M."/>
            <person name="Zhao G."/>
            <person name="Gong Y."/>
            <person name="Li W."/>
            <person name="Zhang P."/>
        </authorList>
    </citation>
    <scope>NUCLEOTIDE SEQUENCE [LARGE SCALE GENOMIC DNA]</scope>
    <source>
        <strain evidence="1">DYQJB</strain>
        <tissue evidence="1">Leaf</tissue>
    </source>
</reference>
<organism evidence="1 2">
    <name type="scientific">Flemingia macrophylla</name>
    <dbReference type="NCBI Taxonomy" id="520843"/>
    <lineage>
        <taxon>Eukaryota</taxon>
        <taxon>Viridiplantae</taxon>
        <taxon>Streptophyta</taxon>
        <taxon>Embryophyta</taxon>
        <taxon>Tracheophyta</taxon>
        <taxon>Spermatophyta</taxon>
        <taxon>Magnoliopsida</taxon>
        <taxon>eudicotyledons</taxon>
        <taxon>Gunneridae</taxon>
        <taxon>Pentapetalae</taxon>
        <taxon>rosids</taxon>
        <taxon>fabids</taxon>
        <taxon>Fabales</taxon>
        <taxon>Fabaceae</taxon>
        <taxon>Papilionoideae</taxon>
        <taxon>50 kb inversion clade</taxon>
        <taxon>NPAAA clade</taxon>
        <taxon>indigoferoid/millettioid clade</taxon>
        <taxon>Phaseoleae</taxon>
        <taxon>Flemingia</taxon>
    </lineage>
</organism>
<dbReference type="Gene3D" id="3.40.50.620">
    <property type="entry name" value="HUPs"/>
    <property type="match status" value="1"/>
</dbReference>
<accession>A0ABD1LE20</accession>
<proteinExistence type="predicted"/>
<sequence>MEDVNRTPREAKDYYSSSIWLSESAQAFEDLKKSDINGIYFTAGKDSNGNNYQEIETPEISRTLTTEIEDYDLYSRQSLTTEIVEIIEDGSKSINNKERRVDDLYVAVGKDDVDVVKWTLDHAVSRGSRIFLIHVSSPITLIPTPVGKFERSQLTPHQVRLYVNKVNNKRKDLLQKYILMSREAKVVAETLLLESNDTGKAILDLTSILNITNLVMGIKKLPCTRRNNKLSKGLFVKKNAPKSCKVTLVYNGEVFVSNLDGLESCGLQSQSKSHCKANFFQCMCFSGCAREDNGN</sequence>
<dbReference type="CDD" id="cd01989">
    <property type="entry name" value="USP_STK_Ubox_N"/>
    <property type="match status" value="1"/>
</dbReference>
<evidence type="ECO:0000313" key="2">
    <source>
        <dbReference type="Proteomes" id="UP001603857"/>
    </source>
</evidence>
<dbReference type="SUPFAM" id="SSF52402">
    <property type="entry name" value="Adenine nucleotide alpha hydrolases-like"/>
    <property type="match status" value="1"/>
</dbReference>
<gene>
    <name evidence="1" type="ORF">Fmac_026153</name>
</gene>
<dbReference type="EMBL" id="JBGMDY010000009">
    <property type="protein sequence ID" value="KAL2321774.1"/>
    <property type="molecule type" value="Genomic_DNA"/>
</dbReference>
<name>A0ABD1LE20_9FABA</name>
<dbReference type="InterPro" id="IPR014729">
    <property type="entry name" value="Rossmann-like_a/b/a_fold"/>
</dbReference>
<dbReference type="AlphaFoldDB" id="A0ABD1LE20"/>
<dbReference type="PANTHER" id="PTHR47382:SF1">
    <property type="entry name" value="USPA DOMAIN-CONTAINING PROTEIN"/>
    <property type="match status" value="1"/>
</dbReference>
<protein>
    <submittedName>
        <fullName evidence="1">Uncharacterized protein</fullName>
    </submittedName>
</protein>
<keyword evidence="2" id="KW-1185">Reference proteome</keyword>
<comment type="caution">
    <text evidence="1">The sequence shown here is derived from an EMBL/GenBank/DDBJ whole genome shotgun (WGS) entry which is preliminary data.</text>
</comment>
<dbReference type="Proteomes" id="UP001603857">
    <property type="component" value="Unassembled WGS sequence"/>
</dbReference>
<evidence type="ECO:0000313" key="1">
    <source>
        <dbReference type="EMBL" id="KAL2321774.1"/>
    </source>
</evidence>